<dbReference type="Pfam" id="PF00534">
    <property type="entry name" value="Glycos_transf_1"/>
    <property type="match status" value="1"/>
</dbReference>
<dbReference type="Proteomes" id="UP001300672">
    <property type="component" value="Chromosome"/>
</dbReference>
<feature type="domain" description="Glycosyl transferase family 1" evidence="1">
    <location>
        <begin position="189"/>
        <end position="348"/>
    </location>
</feature>
<reference evidence="3" key="1">
    <citation type="journal article" date="2023" name="Int. J. Mol. Sci.">
        <title>Metagenomics Revealed a New Genus 'Candidatus Thiocaldithrix dubininis' gen. nov., sp. nov. and a New Species 'Candidatus Thiothrix putei' sp. nov. in the Family Thiotrichaceae, Some Members of Which Have Traits of Both Na+- and H+-Motive Energetics.</title>
        <authorList>
            <person name="Ravin N.V."/>
            <person name="Muntyan M.S."/>
            <person name="Smolyakov D.D."/>
            <person name="Rudenko T.S."/>
            <person name="Beletsky A.V."/>
            <person name="Mardanov A.V."/>
            <person name="Grabovich M.Y."/>
        </authorList>
    </citation>
    <scope>NUCLEOTIDE SEQUENCE</scope>
    <source>
        <strain evidence="3">GKL-01</strain>
    </source>
</reference>
<dbReference type="PANTHER" id="PTHR12526:SF638">
    <property type="entry name" value="SPORE COAT PROTEIN SA"/>
    <property type="match status" value="1"/>
</dbReference>
<sequence>MNLLLVGALPESLINFRGSLIQSLRKANYQVTGMASETQPKVTEQLATWGANFRAYPVQRNSLNPLADFKTWQSLRQTFRELQPDVILAYTIKPVIWGGLASRTLPNTRFYALITGLGFAFQGETFKRKLLVKLVTFLYRTALKRAERVIFQNPDNLNEFVQRGIVPAAKCTVVNGSGVDISRYTHTPLPNNLPVFLTIGRLLGEKGFREYAQAAQIVKARYPEATFQLLGPEDPSPDGIPISEVQHWHQQGWLEYLGSTHDVRPYLQNCHIYVLPSYHEGMPRTVLEAMATGRPILTTDVPGCRETVIPGENGYLVPKADAQALAERIIWFIENRDQWERMGKRSRELAEEKYDVHKVNTQLMEIMGL</sequence>
<name>A0AA95KGF6_9GAMM</name>
<dbReference type="GO" id="GO:0016757">
    <property type="term" value="F:glycosyltransferase activity"/>
    <property type="evidence" value="ECO:0007669"/>
    <property type="project" value="InterPro"/>
</dbReference>
<evidence type="ECO:0000259" key="1">
    <source>
        <dbReference type="Pfam" id="PF00534"/>
    </source>
</evidence>
<evidence type="ECO:0000313" key="3">
    <source>
        <dbReference type="EMBL" id="WGZ91681.1"/>
    </source>
</evidence>
<gene>
    <name evidence="3" type="ORF">QJT80_04210</name>
</gene>
<accession>A0AA95KGF6</accession>
<dbReference type="Gene3D" id="3.40.50.2000">
    <property type="entry name" value="Glycogen Phosphorylase B"/>
    <property type="match status" value="2"/>
</dbReference>
<dbReference type="SUPFAM" id="SSF53756">
    <property type="entry name" value="UDP-Glycosyltransferase/glycogen phosphorylase"/>
    <property type="match status" value="1"/>
</dbReference>
<dbReference type="InterPro" id="IPR001296">
    <property type="entry name" value="Glyco_trans_1"/>
</dbReference>
<dbReference type="InterPro" id="IPR028098">
    <property type="entry name" value="Glyco_trans_4-like_N"/>
</dbReference>
<dbReference type="KEGG" id="tdu:QJT80_04210"/>
<dbReference type="AlphaFoldDB" id="A0AA95KGF6"/>
<reference evidence="3" key="2">
    <citation type="submission" date="2023-04" db="EMBL/GenBank/DDBJ databases">
        <authorList>
            <person name="Beletskiy A.V."/>
            <person name="Mardanov A.V."/>
            <person name="Ravin N.V."/>
        </authorList>
    </citation>
    <scope>NUCLEOTIDE SEQUENCE</scope>
    <source>
        <strain evidence="3">GKL-01</strain>
    </source>
</reference>
<evidence type="ECO:0000259" key="2">
    <source>
        <dbReference type="Pfam" id="PF13477"/>
    </source>
</evidence>
<dbReference type="CDD" id="cd03808">
    <property type="entry name" value="GT4_CapM-like"/>
    <property type="match status" value="1"/>
</dbReference>
<dbReference type="GO" id="GO:1901135">
    <property type="term" value="P:carbohydrate derivative metabolic process"/>
    <property type="evidence" value="ECO:0007669"/>
    <property type="project" value="UniProtKB-ARBA"/>
</dbReference>
<dbReference type="EMBL" id="CP124755">
    <property type="protein sequence ID" value="WGZ91681.1"/>
    <property type="molecule type" value="Genomic_DNA"/>
</dbReference>
<dbReference type="Pfam" id="PF13477">
    <property type="entry name" value="Glyco_trans_4_2"/>
    <property type="match status" value="1"/>
</dbReference>
<protein>
    <submittedName>
        <fullName evidence="3">Glycosyltransferase family 4 protein</fullName>
    </submittedName>
</protein>
<feature type="domain" description="Glycosyltransferase subfamily 4-like N-terminal" evidence="2">
    <location>
        <begin position="20"/>
        <end position="153"/>
    </location>
</feature>
<proteinExistence type="predicted"/>
<dbReference type="PANTHER" id="PTHR12526">
    <property type="entry name" value="GLYCOSYLTRANSFERASE"/>
    <property type="match status" value="1"/>
</dbReference>
<organism evidence="3">
    <name type="scientific">Candidatus Thiocaldithrix dubininis</name>
    <dbReference type="NCBI Taxonomy" id="3080823"/>
    <lineage>
        <taxon>Bacteria</taxon>
        <taxon>Pseudomonadati</taxon>
        <taxon>Pseudomonadota</taxon>
        <taxon>Gammaproteobacteria</taxon>
        <taxon>Thiotrichales</taxon>
        <taxon>Thiotrichaceae</taxon>
        <taxon>Candidatus Thiocaldithrix</taxon>
    </lineage>
</organism>